<reference evidence="2" key="1">
    <citation type="submission" date="2014-09" db="EMBL/GenBank/DDBJ databases">
        <authorList>
            <person name="Magalhaes I.L.F."/>
            <person name="Oliveira U."/>
            <person name="Santos F.R."/>
            <person name="Vidigal T.H.D.A."/>
            <person name="Brescovit A.D."/>
            <person name="Santos A.J."/>
        </authorList>
    </citation>
    <scope>NUCLEOTIDE SEQUENCE</scope>
    <source>
        <tissue evidence="2">Shoot tissue taken approximately 20 cm above the soil surface</tissue>
    </source>
</reference>
<proteinExistence type="predicted"/>
<protein>
    <submittedName>
        <fullName evidence="2">Uncharacterized protein</fullName>
    </submittedName>
</protein>
<organism evidence="2">
    <name type="scientific">Arundo donax</name>
    <name type="common">Giant reed</name>
    <name type="synonym">Donax arundinaceus</name>
    <dbReference type="NCBI Taxonomy" id="35708"/>
    <lineage>
        <taxon>Eukaryota</taxon>
        <taxon>Viridiplantae</taxon>
        <taxon>Streptophyta</taxon>
        <taxon>Embryophyta</taxon>
        <taxon>Tracheophyta</taxon>
        <taxon>Spermatophyta</taxon>
        <taxon>Magnoliopsida</taxon>
        <taxon>Liliopsida</taxon>
        <taxon>Poales</taxon>
        <taxon>Poaceae</taxon>
        <taxon>PACMAD clade</taxon>
        <taxon>Arundinoideae</taxon>
        <taxon>Arundineae</taxon>
        <taxon>Arundo</taxon>
    </lineage>
</organism>
<dbReference type="AlphaFoldDB" id="A0A0A9HDH0"/>
<sequence>MLGMLSNTCFQLFYLLMYFSSLCLFHLHKSPTVHEQ</sequence>
<feature type="transmembrane region" description="Helical" evidence="1">
    <location>
        <begin position="12"/>
        <end position="28"/>
    </location>
</feature>
<evidence type="ECO:0000313" key="2">
    <source>
        <dbReference type="EMBL" id="JAE33864.1"/>
    </source>
</evidence>
<keyword evidence="1" id="KW-0472">Membrane</keyword>
<dbReference type="EMBL" id="GBRH01164032">
    <property type="protein sequence ID" value="JAE33864.1"/>
    <property type="molecule type" value="Transcribed_RNA"/>
</dbReference>
<evidence type="ECO:0000256" key="1">
    <source>
        <dbReference type="SAM" id="Phobius"/>
    </source>
</evidence>
<name>A0A0A9HDH0_ARUDO</name>
<keyword evidence="1" id="KW-0812">Transmembrane</keyword>
<accession>A0A0A9HDH0</accession>
<keyword evidence="1" id="KW-1133">Transmembrane helix</keyword>
<reference evidence="2" key="2">
    <citation type="journal article" date="2015" name="Data Brief">
        <title>Shoot transcriptome of the giant reed, Arundo donax.</title>
        <authorList>
            <person name="Barrero R.A."/>
            <person name="Guerrero F.D."/>
            <person name="Moolhuijzen P."/>
            <person name="Goolsby J.A."/>
            <person name="Tidwell J."/>
            <person name="Bellgard S.E."/>
            <person name="Bellgard M.I."/>
        </authorList>
    </citation>
    <scope>NUCLEOTIDE SEQUENCE</scope>
    <source>
        <tissue evidence="2">Shoot tissue taken approximately 20 cm above the soil surface</tissue>
    </source>
</reference>